<dbReference type="Proteomes" id="UP000887565">
    <property type="component" value="Unplaced"/>
</dbReference>
<dbReference type="GO" id="GO:0005737">
    <property type="term" value="C:cytoplasm"/>
    <property type="evidence" value="ECO:0007669"/>
    <property type="project" value="UniProtKB-SubCell"/>
</dbReference>
<dbReference type="GO" id="GO:0005524">
    <property type="term" value="F:ATP binding"/>
    <property type="evidence" value="ECO:0007669"/>
    <property type="project" value="UniProtKB-UniRule"/>
</dbReference>
<evidence type="ECO:0000256" key="12">
    <source>
        <dbReference type="ARBA" id="ARBA00022840"/>
    </source>
</evidence>
<dbReference type="SUPFAM" id="SSF50985">
    <property type="entry name" value="RCC1/BLIP-II"/>
    <property type="match status" value="1"/>
</dbReference>
<dbReference type="WBParaSite" id="nRc.2.0.1.t37288-RA">
    <property type="protein sequence ID" value="nRc.2.0.1.t37288-RA"/>
    <property type="gene ID" value="nRc.2.0.1.g37288"/>
</dbReference>
<dbReference type="PROSITE" id="PS50012">
    <property type="entry name" value="RCC1_3"/>
    <property type="match status" value="3"/>
</dbReference>
<dbReference type="InterPro" id="IPR051997">
    <property type="entry name" value="STK_NEK"/>
</dbReference>
<evidence type="ECO:0000256" key="3">
    <source>
        <dbReference type="ARBA" id="ARBA00010886"/>
    </source>
</evidence>
<keyword evidence="18" id="KW-1185">Reference proteome</keyword>
<keyword evidence="10 15" id="KW-0547">Nucleotide-binding</keyword>
<feature type="repeat" description="RCC1" evidence="14">
    <location>
        <begin position="404"/>
        <end position="455"/>
    </location>
</feature>
<feature type="binding site" evidence="15">
    <location>
        <position position="33"/>
    </location>
    <ligand>
        <name>ATP</name>
        <dbReference type="ChEBI" id="CHEBI:30616"/>
    </ligand>
</feature>
<dbReference type="Gene3D" id="3.30.200.20">
    <property type="entry name" value="Phosphorylase Kinase, domain 1"/>
    <property type="match status" value="1"/>
</dbReference>
<keyword evidence="8" id="KW-0808">Transferase</keyword>
<evidence type="ECO:0000256" key="7">
    <source>
        <dbReference type="ARBA" id="ARBA00022553"/>
    </source>
</evidence>
<sequence>MERYERVKLLGRGAHGIVYLCKRLLDNKLVVIKEIPVEMKTFDERQAALGEVKLLDLLDHPNIIGYDENFFDQNNLCIVMEYAEGGTLADLIAERRGLMFGEGQILRFFAQLCNALYHLHTKALHRDIKPQNILLDKTKSICKLSDFGISKILSTYTKASTVIGTPSYLSPEICEGKQYNKKSDVWSLGCILYELCTLRKAFEAETLGSLVLQITRGHTKPIDGKYSDGLKDLIAGLLRIDPESRPSVEQIRADPLVAPFLYDHIDIGAIRCPKLFKPSRTVKLRSSNRSRKQYSVNNADNPHHASTKSKNYSKVFVWGDSIDQFVQLPVLPSKSIIQVACSSTHKLAVTKDNDLLTWKEGVNENEPAKGISSLECQIIKFTSPVQITFVTCADMFYAMITDRGILMTCGNGIDGVLSLGVNSLSLKPRIVEALVSCEVTKVACSRNHVLVATADNELYGWGLLDNGRLGVPGNGISNQPQRLAIPEDLSIHSIYCTFDASAFVTDDGDLYYTGFSCCNKLASFGKNLKNINYIQHGFCKANLGSLKIDVDLKQPFSFSSTHAAFISNGQLFTFGSNDQNSLGPRSKGCDSHQPNLVNTDSLTSICAVYCGEGYTIIRTLDHRLYSFGRQGSQNLGREGLGKDIGLISLDNLTYDSVLSVALSNGFNMACVKS</sequence>
<dbReference type="SMART" id="SM00220">
    <property type="entry name" value="S_TKc"/>
    <property type="match status" value="1"/>
</dbReference>
<keyword evidence="13" id="KW-0460">Magnesium</keyword>
<protein>
    <recommendedName>
        <fullName evidence="4">non-specific serine/threonine protein kinase</fullName>
        <ecNumber evidence="4">2.7.11.1</ecNumber>
    </recommendedName>
</protein>
<keyword evidence="5" id="KW-0963">Cytoplasm</keyword>
<evidence type="ECO:0000256" key="2">
    <source>
        <dbReference type="ARBA" id="ARBA00004496"/>
    </source>
</evidence>
<dbReference type="SUPFAM" id="SSF56112">
    <property type="entry name" value="Protein kinase-like (PK-like)"/>
    <property type="match status" value="1"/>
</dbReference>
<evidence type="ECO:0000313" key="19">
    <source>
        <dbReference type="WBParaSite" id="nRc.2.0.1.t37288-RA"/>
    </source>
</evidence>
<dbReference type="GO" id="GO:0046872">
    <property type="term" value="F:metal ion binding"/>
    <property type="evidence" value="ECO:0007669"/>
    <property type="project" value="UniProtKB-KW"/>
</dbReference>
<dbReference type="OMA" id="LPVICNL"/>
<keyword evidence="11" id="KW-0418">Kinase</keyword>
<organism evidence="18 19">
    <name type="scientific">Romanomermis culicivorax</name>
    <name type="common">Nematode worm</name>
    <dbReference type="NCBI Taxonomy" id="13658"/>
    <lineage>
        <taxon>Eukaryota</taxon>
        <taxon>Metazoa</taxon>
        <taxon>Ecdysozoa</taxon>
        <taxon>Nematoda</taxon>
        <taxon>Enoplea</taxon>
        <taxon>Dorylaimia</taxon>
        <taxon>Mermithida</taxon>
        <taxon>Mermithoidea</taxon>
        <taxon>Mermithidae</taxon>
        <taxon>Romanomermis</taxon>
    </lineage>
</organism>
<dbReference type="InterPro" id="IPR011009">
    <property type="entry name" value="Kinase-like_dom_sf"/>
</dbReference>
<dbReference type="PANTHER" id="PTHR44535:SF4">
    <property type="entry name" value="SERINE_THREONINE-PROTEIN KINASE NEK8"/>
    <property type="match status" value="1"/>
</dbReference>
<dbReference type="InterPro" id="IPR000719">
    <property type="entry name" value="Prot_kinase_dom"/>
</dbReference>
<evidence type="ECO:0000256" key="15">
    <source>
        <dbReference type="PROSITE-ProRule" id="PRU10141"/>
    </source>
</evidence>
<dbReference type="PANTHER" id="PTHR44535">
    <property type="entry name" value="PROTEIN CBG16200"/>
    <property type="match status" value="1"/>
</dbReference>
<evidence type="ECO:0000259" key="17">
    <source>
        <dbReference type="PROSITE" id="PS50011"/>
    </source>
</evidence>
<feature type="repeat" description="RCC1" evidence="14">
    <location>
        <begin position="456"/>
        <end position="507"/>
    </location>
</feature>
<dbReference type="Pfam" id="PF13540">
    <property type="entry name" value="RCC1_2"/>
    <property type="match status" value="1"/>
</dbReference>
<name>A0A915KEQ8_ROMCU</name>
<dbReference type="PROSITE" id="PS50011">
    <property type="entry name" value="PROTEIN_KINASE_DOM"/>
    <property type="match status" value="1"/>
</dbReference>
<dbReference type="GO" id="GO:0004674">
    <property type="term" value="F:protein serine/threonine kinase activity"/>
    <property type="evidence" value="ECO:0007669"/>
    <property type="project" value="UniProtKB-KW"/>
</dbReference>
<keyword evidence="9" id="KW-0479">Metal-binding</keyword>
<feature type="region of interest" description="Disordered" evidence="16">
    <location>
        <begin position="286"/>
        <end position="307"/>
    </location>
</feature>
<dbReference type="CDD" id="cd08215">
    <property type="entry name" value="STKc_Nek"/>
    <property type="match status" value="1"/>
</dbReference>
<keyword evidence="6" id="KW-0723">Serine/threonine-protein kinase</keyword>
<evidence type="ECO:0000256" key="1">
    <source>
        <dbReference type="ARBA" id="ARBA00001946"/>
    </source>
</evidence>
<dbReference type="InterPro" id="IPR000408">
    <property type="entry name" value="Reg_chr_condens"/>
</dbReference>
<keyword evidence="12 15" id="KW-0067">ATP-binding</keyword>
<evidence type="ECO:0000313" key="18">
    <source>
        <dbReference type="Proteomes" id="UP000887565"/>
    </source>
</evidence>
<evidence type="ECO:0000256" key="11">
    <source>
        <dbReference type="ARBA" id="ARBA00022777"/>
    </source>
</evidence>
<evidence type="ECO:0000256" key="4">
    <source>
        <dbReference type="ARBA" id="ARBA00012513"/>
    </source>
</evidence>
<evidence type="ECO:0000256" key="5">
    <source>
        <dbReference type="ARBA" id="ARBA00022490"/>
    </source>
</evidence>
<dbReference type="InterPro" id="IPR009091">
    <property type="entry name" value="RCC1/BLIP-II"/>
</dbReference>
<feature type="domain" description="Protein kinase" evidence="17">
    <location>
        <begin position="4"/>
        <end position="261"/>
    </location>
</feature>
<evidence type="ECO:0000256" key="8">
    <source>
        <dbReference type="ARBA" id="ARBA00022679"/>
    </source>
</evidence>
<evidence type="ECO:0000256" key="16">
    <source>
        <dbReference type="SAM" id="MobiDB-lite"/>
    </source>
</evidence>
<dbReference type="EC" id="2.7.11.1" evidence="4"/>
<evidence type="ECO:0000256" key="10">
    <source>
        <dbReference type="ARBA" id="ARBA00022741"/>
    </source>
</evidence>
<dbReference type="InterPro" id="IPR017441">
    <property type="entry name" value="Protein_kinase_ATP_BS"/>
</dbReference>
<reference evidence="19" key="1">
    <citation type="submission" date="2022-11" db="UniProtKB">
        <authorList>
            <consortium name="WormBaseParasite"/>
        </authorList>
    </citation>
    <scope>IDENTIFICATION</scope>
</reference>
<proteinExistence type="inferred from homology"/>
<dbReference type="AlphaFoldDB" id="A0A915KEQ8"/>
<dbReference type="PROSITE" id="PS00107">
    <property type="entry name" value="PROTEIN_KINASE_ATP"/>
    <property type="match status" value="1"/>
</dbReference>
<keyword evidence="7" id="KW-0597">Phosphoprotein</keyword>
<dbReference type="FunFam" id="3.30.200.20:FF:000097">
    <property type="entry name" value="Probable serine/threonine-protein kinase nek1"/>
    <property type="match status" value="1"/>
</dbReference>
<feature type="repeat" description="RCC1" evidence="14">
    <location>
        <begin position="569"/>
        <end position="621"/>
    </location>
</feature>
<dbReference type="Gene3D" id="2.130.10.30">
    <property type="entry name" value="Regulator of chromosome condensation 1/beta-lactamase-inhibitor protein II"/>
    <property type="match status" value="2"/>
</dbReference>
<comment type="cofactor">
    <cofactor evidence="1">
        <name>Mg(2+)</name>
        <dbReference type="ChEBI" id="CHEBI:18420"/>
    </cofactor>
</comment>
<comment type="similarity">
    <text evidence="3">Belongs to the protein kinase superfamily. NEK Ser/Thr protein kinase family. NIMA subfamily.</text>
</comment>
<evidence type="ECO:0000256" key="6">
    <source>
        <dbReference type="ARBA" id="ARBA00022527"/>
    </source>
</evidence>
<evidence type="ECO:0000256" key="9">
    <source>
        <dbReference type="ARBA" id="ARBA00022723"/>
    </source>
</evidence>
<accession>A0A915KEQ8</accession>
<comment type="subcellular location">
    <subcellularLocation>
        <location evidence="2">Cytoplasm</location>
    </subcellularLocation>
</comment>
<dbReference type="Pfam" id="PF00069">
    <property type="entry name" value="Pkinase"/>
    <property type="match status" value="1"/>
</dbReference>
<dbReference type="Gene3D" id="1.10.510.10">
    <property type="entry name" value="Transferase(Phosphotransferase) domain 1"/>
    <property type="match status" value="1"/>
</dbReference>
<evidence type="ECO:0000256" key="14">
    <source>
        <dbReference type="PROSITE-ProRule" id="PRU00235"/>
    </source>
</evidence>
<dbReference type="Pfam" id="PF00415">
    <property type="entry name" value="RCC1"/>
    <property type="match status" value="1"/>
</dbReference>
<evidence type="ECO:0000256" key="13">
    <source>
        <dbReference type="ARBA" id="ARBA00022842"/>
    </source>
</evidence>